<dbReference type="Proteomes" id="UP000004459">
    <property type="component" value="Unassembled WGS sequence"/>
</dbReference>
<protein>
    <submittedName>
        <fullName evidence="1">Uncharacterized protein</fullName>
    </submittedName>
</protein>
<dbReference type="HOGENOM" id="CLU_3183957_0_0_9"/>
<name>G9YRF4_FLAPL</name>
<dbReference type="PATRIC" id="fig|411475.3.peg.1820"/>
<organism evidence="1 2">
    <name type="scientific">Flavonifractor plautii ATCC 29863</name>
    <dbReference type="NCBI Taxonomy" id="411475"/>
    <lineage>
        <taxon>Bacteria</taxon>
        <taxon>Bacillati</taxon>
        <taxon>Bacillota</taxon>
        <taxon>Clostridia</taxon>
        <taxon>Eubacteriales</taxon>
        <taxon>Oscillospiraceae</taxon>
        <taxon>Flavonifractor</taxon>
    </lineage>
</organism>
<accession>G9YRF4</accession>
<dbReference type="EMBL" id="AGCK01000171">
    <property type="protein sequence ID" value="EHM49357.1"/>
    <property type="molecule type" value="Genomic_DNA"/>
</dbReference>
<dbReference type="AlphaFoldDB" id="G9YRF4"/>
<sequence length="46" mass="5468">MHRSSLLFRRPRRAAKSSAYFIMQPACQLHFWPPKPKIREKKRGSA</sequence>
<evidence type="ECO:0000313" key="2">
    <source>
        <dbReference type="Proteomes" id="UP000004459"/>
    </source>
</evidence>
<evidence type="ECO:0000313" key="1">
    <source>
        <dbReference type="EMBL" id="EHM49357.1"/>
    </source>
</evidence>
<proteinExistence type="predicted"/>
<comment type="caution">
    <text evidence="1">The sequence shown here is derived from an EMBL/GenBank/DDBJ whole genome shotgun (WGS) entry which is preliminary data.</text>
</comment>
<gene>
    <name evidence="1" type="ORF">HMPREF0372_02101</name>
</gene>
<reference evidence="1 2" key="1">
    <citation type="submission" date="2011-08" db="EMBL/GenBank/DDBJ databases">
        <authorList>
            <person name="Weinstock G."/>
            <person name="Sodergren E."/>
            <person name="Clifton S."/>
            <person name="Fulton L."/>
            <person name="Fulton B."/>
            <person name="Courtney L."/>
            <person name="Fronick C."/>
            <person name="Harrison M."/>
            <person name="Strong C."/>
            <person name="Farmer C."/>
            <person name="Delahaunty K."/>
            <person name="Markovic C."/>
            <person name="Hall O."/>
            <person name="Minx P."/>
            <person name="Tomlinson C."/>
            <person name="Mitreva M."/>
            <person name="Hou S."/>
            <person name="Chen J."/>
            <person name="Wollam A."/>
            <person name="Pepin K.H."/>
            <person name="Johnson M."/>
            <person name="Bhonagiri V."/>
            <person name="Zhang X."/>
            <person name="Suruliraj S."/>
            <person name="Warren W."/>
            <person name="Chinwalla A."/>
            <person name="Mardis E.R."/>
            <person name="Wilson R.K."/>
        </authorList>
    </citation>
    <scope>NUCLEOTIDE SEQUENCE [LARGE SCALE GENOMIC DNA]</scope>
    <source>
        <strain evidence="1 2">ATCC 29863</strain>
    </source>
</reference>